<gene>
    <name evidence="2" type="ORF">SAMN05444359_101185</name>
</gene>
<dbReference type="AlphaFoldDB" id="A0A1H8Z5I1"/>
<feature type="transmembrane region" description="Helical" evidence="1">
    <location>
        <begin position="102"/>
        <end position="120"/>
    </location>
</feature>
<keyword evidence="1" id="KW-0472">Membrane</keyword>
<keyword evidence="1" id="KW-1133">Transmembrane helix</keyword>
<keyword evidence="1" id="KW-0812">Transmembrane</keyword>
<evidence type="ECO:0000313" key="3">
    <source>
        <dbReference type="Proteomes" id="UP000199021"/>
    </source>
</evidence>
<feature type="transmembrane region" description="Helical" evidence="1">
    <location>
        <begin position="16"/>
        <end position="34"/>
    </location>
</feature>
<feature type="transmembrane region" description="Helical" evidence="1">
    <location>
        <begin position="43"/>
        <end position="61"/>
    </location>
</feature>
<feature type="transmembrane region" description="Helical" evidence="1">
    <location>
        <begin position="132"/>
        <end position="152"/>
    </location>
</feature>
<name>A0A1H8Z5I1_9BACT</name>
<feature type="transmembrane region" description="Helical" evidence="1">
    <location>
        <begin position="164"/>
        <end position="185"/>
    </location>
</feature>
<proteinExistence type="predicted"/>
<dbReference type="InParanoid" id="A0A1H8Z5I1"/>
<evidence type="ECO:0000313" key="2">
    <source>
        <dbReference type="EMBL" id="SEP59656.1"/>
    </source>
</evidence>
<dbReference type="Proteomes" id="UP000199021">
    <property type="component" value="Unassembled WGS sequence"/>
</dbReference>
<keyword evidence="3" id="KW-1185">Reference proteome</keyword>
<dbReference type="EMBL" id="FOFB01000001">
    <property type="protein sequence ID" value="SEP59656.1"/>
    <property type="molecule type" value="Genomic_DNA"/>
</dbReference>
<dbReference type="RefSeq" id="WP_090164920.1">
    <property type="nucleotide sequence ID" value="NZ_FOFB01000001.1"/>
</dbReference>
<feature type="transmembrane region" description="Helical" evidence="1">
    <location>
        <begin position="197"/>
        <end position="219"/>
    </location>
</feature>
<dbReference type="OrthoDB" id="651989at2"/>
<feature type="transmembrane region" description="Helical" evidence="1">
    <location>
        <begin position="73"/>
        <end position="90"/>
    </location>
</feature>
<evidence type="ECO:0000256" key="1">
    <source>
        <dbReference type="SAM" id="Phobius"/>
    </source>
</evidence>
<organism evidence="2 3">
    <name type="scientific">Neolewinella agarilytica</name>
    <dbReference type="NCBI Taxonomy" id="478744"/>
    <lineage>
        <taxon>Bacteria</taxon>
        <taxon>Pseudomonadati</taxon>
        <taxon>Bacteroidota</taxon>
        <taxon>Saprospiria</taxon>
        <taxon>Saprospirales</taxon>
        <taxon>Lewinellaceae</taxon>
        <taxon>Neolewinella</taxon>
    </lineage>
</organism>
<protein>
    <submittedName>
        <fullName evidence="2">Uncharacterized protein</fullName>
    </submittedName>
</protein>
<dbReference type="STRING" id="478744.SAMN05444359_101185"/>
<reference evidence="3" key="1">
    <citation type="submission" date="2016-10" db="EMBL/GenBank/DDBJ databases">
        <authorList>
            <person name="Varghese N."/>
            <person name="Submissions S."/>
        </authorList>
    </citation>
    <scope>NUCLEOTIDE SEQUENCE [LARGE SCALE GENOMIC DNA]</scope>
    <source>
        <strain evidence="3">DSM 24740</strain>
    </source>
</reference>
<sequence length="238" mass="28130">MIDFLDSKFWGFRFEALYEWTMILPVVAGLFAFSRHTSIQRKLFFYCVAAIIFEYFSQMRWAIDQFEPRSNAPYYHFFTPALFILFVFIYQKFLRDTFSRRVDIWLIALFVLFSIWNASFGDGLFHFPGLSLGLYAFLMMSLAIGYFLRLMTTLELERLEKEPVFWINSGVLIYFSGNFLLWLTMNYLLKDYSLSFSIYKISVILGFCLNIFFTIAFVCHPKVVLPIPVSKKTPHGNE</sequence>
<accession>A0A1H8Z5I1</accession>